<evidence type="ECO:0000313" key="4">
    <source>
        <dbReference type="Proteomes" id="UP000502415"/>
    </source>
</evidence>
<gene>
    <name evidence="3" type="primary">tssA</name>
    <name evidence="3" type="ORF">HH212_17340</name>
</gene>
<dbReference type="PANTHER" id="PTHR37951">
    <property type="entry name" value="CYTOPLASMIC PROTEIN-RELATED"/>
    <property type="match status" value="1"/>
</dbReference>
<dbReference type="NCBIfam" id="TIGR03363">
    <property type="entry name" value="VI_chp_8"/>
    <property type="match status" value="1"/>
</dbReference>
<reference evidence="3 4" key="1">
    <citation type="submission" date="2020-04" db="EMBL/GenBank/DDBJ databases">
        <title>Genome sequencing of novel species.</title>
        <authorList>
            <person name="Heo J."/>
            <person name="Kim S.-J."/>
            <person name="Kim J.-S."/>
            <person name="Hong S.-B."/>
            <person name="Kwon S.-W."/>
        </authorList>
    </citation>
    <scope>NUCLEOTIDE SEQUENCE [LARGE SCALE GENOMIC DNA]</scope>
    <source>
        <strain evidence="3 4">GN2-R2</strain>
    </source>
</reference>
<dbReference type="Pfam" id="PF06812">
    <property type="entry name" value="ImpA_N"/>
    <property type="match status" value="1"/>
</dbReference>
<feature type="domain" description="ImpA N-terminal" evidence="2">
    <location>
        <begin position="26"/>
        <end position="148"/>
    </location>
</feature>
<accession>A0A7Z2VYP7</accession>
<evidence type="ECO:0000256" key="1">
    <source>
        <dbReference type="SAM" id="MobiDB-lite"/>
    </source>
</evidence>
<feature type="region of interest" description="Disordered" evidence="1">
    <location>
        <begin position="273"/>
        <end position="294"/>
    </location>
</feature>
<dbReference type="KEGG" id="mfy:HH212_17340"/>
<sequence>MNDSRFLPPTGLLSSAQLGELDALCQPIDADAPCGPPIRFDPIFTEIRLAREEDDPNLPMGVWERPLKRADWAQIEARCKTTLMHHSKDLQIAAWLAEAWTRQHGFDGLFRGLVLVERLLVRFWDTLHPRLDDDGDAELRVAPLEWMNASLASTLRVQIPVLRDLAPASRFTLADWERLTSDELSPARQEEARKAIAAGGEAQLTRADLIASAMAGLGAEVGRSTRLVRGCLEALSSISGFTDDRLGMEAPNMSRLRDTLRAMERVLQQMAPAAGGDTMEQQDETAAPDAQPGSVAAAAPAPVKAGWRNRDEAYAALEAIADYLNRIEPHSPTPYLLRRAVNWGRMPLPELMAEIIREEGDLNRLGHLLGLNG</sequence>
<dbReference type="RefSeq" id="WP_170203613.1">
    <property type="nucleotide sequence ID" value="NZ_CP051685.1"/>
</dbReference>
<dbReference type="Proteomes" id="UP000502415">
    <property type="component" value="Chromosome"/>
</dbReference>
<dbReference type="EMBL" id="CP051685">
    <property type="protein sequence ID" value="QJE01574.1"/>
    <property type="molecule type" value="Genomic_DNA"/>
</dbReference>
<proteinExistence type="predicted"/>
<evidence type="ECO:0000259" key="2">
    <source>
        <dbReference type="Pfam" id="PF06812"/>
    </source>
</evidence>
<dbReference type="PANTHER" id="PTHR37951:SF1">
    <property type="entry name" value="TYPE VI SECRETION SYSTEM COMPONENT TSSA1"/>
    <property type="match status" value="1"/>
</dbReference>
<dbReference type="InterPro" id="IPR017740">
    <property type="entry name" value="TssA-like"/>
</dbReference>
<organism evidence="3 4">
    <name type="scientific">Massilia forsythiae</name>
    <dbReference type="NCBI Taxonomy" id="2728020"/>
    <lineage>
        <taxon>Bacteria</taxon>
        <taxon>Pseudomonadati</taxon>
        <taxon>Pseudomonadota</taxon>
        <taxon>Betaproteobacteria</taxon>
        <taxon>Burkholderiales</taxon>
        <taxon>Oxalobacteraceae</taxon>
        <taxon>Telluria group</taxon>
        <taxon>Massilia</taxon>
    </lineage>
</organism>
<keyword evidence="4" id="KW-1185">Reference proteome</keyword>
<protein>
    <submittedName>
        <fullName evidence="3">Type VI secretion system protein TssA</fullName>
    </submittedName>
</protein>
<evidence type="ECO:0000313" key="3">
    <source>
        <dbReference type="EMBL" id="QJE01574.1"/>
    </source>
</evidence>
<name>A0A7Z2VYP7_9BURK</name>
<dbReference type="InterPro" id="IPR010657">
    <property type="entry name" value="ImpA_N"/>
</dbReference>
<dbReference type="AlphaFoldDB" id="A0A7Z2VYP7"/>